<dbReference type="PANTHER" id="PTHR11904:SF9">
    <property type="entry name" value="PURINE NUCLEOSIDE PHOSPHORYLASE-RELATED"/>
    <property type="match status" value="1"/>
</dbReference>
<name>A0A521BB93_9BACT</name>
<dbReference type="InterPro" id="IPR035994">
    <property type="entry name" value="Nucleoside_phosphorylase_sf"/>
</dbReference>
<keyword evidence="9" id="KW-1185">Reference proteome</keyword>
<dbReference type="RefSeq" id="WP_142934276.1">
    <property type="nucleotide sequence ID" value="NZ_FXTM01000004.1"/>
</dbReference>
<evidence type="ECO:0000313" key="8">
    <source>
        <dbReference type="EMBL" id="SMO44356.1"/>
    </source>
</evidence>
<evidence type="ECO:0000256" key="6">
    <source>
        <dbReference type="ARBA" id="ARBA00031036"/>
    </source>
</evidence>
<dbReference type="InterPro" id="IPR011268">
    <property type="entry name" value="Purine_phosphorylase"/>
</dbReference>
<evidence type="ECO:0000259" key="7">
    <source>
        <dbReference type="Pfam" id="PF01048"/>
    </source>
</evidence>
<feature type="domain" description="Nucleoside phosphorylase" evidence="7">
    <location>
        <begin position="18"/>
        <end position="256"/>
    </location>
</feature>
<accession>A0A521BB93</accession>
<dbReference type="Proteomes" id="UP000317315">
    <property type="component" value="Unassembled WGS sequence"/>
</dbReference>
<evidence type="ECO:0000256" key="4">
    <source>
        <dbReference type="ARBA" id="ARBA00022676"/>
    </source>
</evidence>
<dbReference type="GO" id="GO:0004731">
    <property type="term" value="F:purine-nucleoside phosphorylase activity"/>
    <property type="evidence" value="ECO:0007669"/>
    <property type="project" value="UniProtKB-EC"/>
</dbReference>
<dbReference type="Pfam" id="PF01048">
    <property type="entry name" value="PNP_UDP_1"/>
    <property type="match status" value="1"/>
</dbReference>
<evidence type="ECO:0000256" key="5">
    <source>
        <dbReference type="ARBA" id="ARBA00022679"/>
    </source>
</evidence>
<dbReference type="EC" id="2.4.2.1" evidence="3"/>
<dbReference type="PANTHER" id="PTHR11904">
    <property type="entry name" value="METHYLTHIOADENOSINE/PURINE NUCLEOSIDE PHOSPHORYLASE"/>
    <property type="match status" value="1"/>
</dbReference>
<comment type="similarity">
    <text evidence="2">Belongs to the PNP/MTAP phosphorylase family.</text>
</comment>
<comment type="pathway">
    <text evidence="1">Purine metabolism; purine nucleoside salvage.</text>
</comment>
<dbReference type="OrthoDB" id="1523230at2"/>
<organism evidence="8 9">
    <name type="scientific">Balnearium lithotrophicum</name>
    <dbReference type="NCBI Taxonomy" id="223788"/>
    <lineage>
        <taxon>Bacteria</taxon>
        <taxon>Pseudomonadati</taxon>
        <taxon>Aquificota</taxon>
        <taxon>Aquificia</taxon>
        <taxon>Desulfurobacteriales</taxon>
        <taxon>Desulfurobacteriaceae</taxon>
        <taxon>Balnearium</taxon>
    </lineage>
</organism>
<dbReference type="NCBIfam" id="NF006054">
    <property type="entry name" value="PRK08202.1"/>
    <property type="match status" value="1"/>
</dbReference>
<keyword evidence="4" id="KW-0328">Glycosyltransferase</keyword>
<dbReference type="Gene3D" id="3.40.50.1580">
    <property type="entry name" value="Nucleoside phosphorylase domain"/>
    <property type="match status" value="1"/>
</dbReference>
<dbReference type="AlphaFoldDB" id="A0A521BB93"/>
<dbReference type="InterPro" id="IPR000845">
    <property type="entry name" value="Nucleoside_phosphorylase_d"/>
</dbReference>
<dbReference type="SUPFAM" id="SSF53167">
    <property type="entry name" value="Purine and uridine phosphorylases"/>
    <property type="match status" value="1"/>
</dbReference>
<evidence type="ECO:0000313" key="9">
    <source>
        <dbReference type="Proteomes" id="UP000317315"/>
    </source>
</evidence>
<sequence>MKAAERVFELTGISKFDFAVVGGSGVELGRALFEIPYSEIPKMPVPKVPGHKGVLKVYSLNGRNLLFFEGRFHYYEGRSDEEIRFIPELCHSLGVEVFIPTCASGAVSRKAASAEIGVIYDHINLLGRNPLVGLIGDFGSRVFVNGKEFYDKELVDEFLKKGLELGINVTPVVLASMLGPNYETFSEVRMLEVLGADCVSMSTVPEVITAKFLGMRVVGLTVITNDTLKREANHEEVLKLSNERSKKLELLIRETLSSFNYP</sequence>
<evidence type="ECO:0000256" key="2">
    <source>
        <dbReference type="ARBA" id="ARBA00006751"/>
    </source>
</evidence>
<proteinExistence type="inferred from homology"/>
<protein>
    <recommendedName>
        <fullName evidence="3">purine-nucleoside phosphorylase</fullName>
        <ecNumber evidence="3">2.4.2.1</ecNumber>
    </recommendedName>
    <alternativeName>
        <fullName evidence="6">Inosine-guanosine phosphorylase</fullName>
    </alternativeName>
</protein>
<dbReference type="GO" id="GO:0005737">
    <property type="term" value="C:cytoplasm"/>
    <property type="evidence" value="ECO:0007669"/>
    <property type="project" value="TreeGrafter"/>
</dbReference>
<dbReference type="EMBL" id="FXTM01000004">
    <property type="protein sequence ID" value="SMO44356.1"/>
    <property type="molecule type" value="Genomic_DNA"/>
</dbReference>
<dbReference type="NCBIfam" id="TIGR01697">
    <property type="entry name" value="PNPH-PUNA-XAPA"/>
    <property type="match status" value="1"/>
</dbReference>
<dbReference type="UniPathway" id="UPA00606"/>
<gene>
    <name evidence="8" type="ORF">SAMN06269117_104110</name>
</gene>
<dbReference type="GO" id="GO:0009116">
    <property type="term" value="P:nucleoside metabolic process"/>
    <property type="evidence" value="ECO:0007669"/>
    <property type="project" value="InterPro"/>
</dbReference>
<evidence type="ECO:0000256" key="3">
    <source>
        <dbReference type="ARBA" id="ARBA00011886"/>
    </source>
</evidence>
<dbReference type="CDD" id="cd09009">
    <property type="entry name" value="PNP-EcPNPII_like"/>
    <property type="match status" value="1"/>
</dbReference>
<evidence type="ECO:0000256" key="1">
    <source>
        <dbReference type="ARBA" id="ARBA00005058"/>
    </source>
</evidence>
<keyword evidence="5" id="KW-0808">Transferase</keyword>
<reference evidence="8 9" key="1">
    <citation type="submission" date="2017-05" db="EMBL/GenBank/DDBJ databases">
        <authorList>
            <person name="Varghese N."/>
            <person name="Submissions S."/>
        </authorList>
    </citation>
    <scope>NUCLEOTIDE SEQUENCE [LARGE SCALE GENOMIC DNA]</scope>
    <source>
        <strain evidence="8 9">DSM 16304</strain>
    </source>
</reference>